<dbReference type="Proteomes" id="UP000230002">
    <property type="component" value="Unassembled WGS sequence"/>
</dbReference>
<dbReference type="EMBL" id="AYKW01000005">
    <property type="protein sequence ID" value="PIL34406.1"/>
    <property type="molecule type" value="Genomic_DNA"/>
</dbReference>
<dbReference type="AlphaFoldDB" id="A0A2G8SKV9"/>
<evidence type="ECO:0000313" key="2">
    <source>
        <dbReference type="EMBL" id="PIL34406.1"/>
    </source>
</evidence>
<evidence type="ECO:0000313" key="3">
    <source>
        <dbReference type="Proteomes" id="UP000230002"/>
    </source>
</evidence>
<dbReference type="OrthoDB" id="3466517at2759"/>
<evidence type="ECO:0000259" key="1">
    <source>
        <dbReference type="Pfam" id="PF12697"/>
    </source>
</evidence>
<protein>
    <recommendedName>
        <fullName evidence="1">AB hydrolase-1 domain-containing protein</fullName>
    </recommendedName>
</protein>
<reference evidence="2 3" key="1">
    <citation type="journal article" date="2015" name="Sci. Rep.">
        <title>Chromosome-level genome map provides insights into diverse defense mechanisms in the medicinal fungus Ganoderma sinense.</title>
        <authorList>
            <person name="Zhu Y."/>
            <person name="Xu J."/>
            <person name="Sun C."/>
            <person name="Zhou S."/>
            <person name="Xu H."/>
            <person name="Nelson D.R."/>
            <person name="Qian J."/>
            <person name="Song J."/>
            <person name="Luo H."/>
            <person name="Xiang L."/>
            <person name="Li Y."/>
            <person name="Xu Z."/>
            <person name="Ji A."/>
            <person name="Wang L."/>
            <person name="Lu S."/>
            <person name="Hayward A."/>
            <person name="Sun W."/>
            <person name="Li X."/>
            <person name="Schwartz D.C."/>
            <person name="Wang Y."/>
            <person name="Chen S."/>
        </authorList>
    </citation>
    <scope>NUCLEOTIDE SEQUENCE [LARGE SCALE GENOMIC DNA]</scope>
    <source>
        <strain evidence="2 3">ZZ0214-1</strain>
    </source>
</reference>
<dbReference type="InterPro" id="IPR000073">
    <property type="entry name" value="AB_hydrolase_1"/>
</dbReference>
<dbReference type="Gene3D" id="3.40.50.1820">
    <property type="entry name" value="alpha/beta hydrolase"/>
    <property type="match status" value="1"/>
</dbReference>
<dbReference type="InterPro" id="IPR029058">
    <property type="entry name" value="AB_hydrolase_fold"/>
</dbReference>
<proteinExistence type="predicted"/>
<dbReference type="SUPFAM" id="SSF53474">
    <property type="entry name" value="alpha/beta-Hydrolases"/>
    <property type="match status" value="1"/>
</dbReference>
<sequence>MTGSPLRLGIIKDSGPPEGSSDYTTIVIFHGYAWSSGIFAKLVPIASRHNSRVVLVNRRDYPASTPYTLEERAVLVNAAVEAKTDPLAARAKLHAFMVERAREVYDLLAWFVAEHKIPPARPKENKGGIVIGGWSFGTGWMTSLLANVASFPVHEVELSRYVQRVIFYDPPDLVLGISGVPGKLFPLTDPSVPVQDVTAQFSVWVSGHYDHGETPDKYRYDHLPCPPPTVTVLTQEEREGTLHTVPGDPRGGSDYTLMLGAGQSGVFAAIRKNALRLPPANAQSVGDPWRDVEVRHLWCDRSPFLMPWAEVNMRKILDEETKAGVALRNVTFFRVRGANHFVHWEQPERAMEAILAVAPDDAPRFGAKL</sequence>
<keyword evidence="3" id="KW-1185">Reference proteome</keyword>
<name>A0A2G8SKV9_9APHY</name>
<feature type="domain" description="AB hydrolase-1" evidence="1">
    <location>
        <begin position="26"/>
        <end position="349"/>
    </location>
</feature>
<organism evidence="2 3">
    <name type="scientific">Ganoderma sinense ZZ0214-1</name>
    <dbReference type="NCBI Taxonomy" id="1077348"/>
    <lineage>
        <taxon>Eukaryota</taxon>
        <taxon>Fungi</taxon>
        <taxon>Dikarya</taxon>
        <taxon>Basidiomycota</taxon>
        <taxon>Agaricomycotina</taxon>
        <taxon>Agaricomycetes</taxon>
        <taxon>Polyporales</taxon>
        <taxon>Polyporaceae</taxon>
        <taxon>Ganoderma</taxon>
    </lineage>
</organism>
<gene>
    <name evidence="2" type="ORF">GSI_03181</name>
</gene>
<dbReference type="Pfam" id="PF12697">
    <property type="entry name" value="Abhydrolase_6"/>
    <property type="match status" value="1"/>
</dbReference>
<comment type="caution">
    <text evidence="2">The sequence shown here is derived from an EMBL/GenBank/DDBJ whole genome shotgun (WGS) entry which is preliminary data.</text>
</comment>
<accession>A0A2G8SKV9</accession>